<comment type="caution">
    <text evidence="1">The sequence shown here is derived from an EMBL/GenBank/DDBJ whole genome shotgun (WGS) entry which is preliminary data.</text>
</comment>
<dbReference type="OrthoDB" id="3521994at2"/>
<name>A0A066YQC4_9ACTN</name>
<dbReference type="EMBL" id="JNBY01000095">
    <property type="protein sequence ID" value="KDN83457.1"/>
    <property type="molecule type" value="Genomic_DNA"/>
</dbReference>
<protein>
    <submittedName>
        <fullName evidence="1">Uncharacterized protein</fullName>
    </submittedName>
</protein>
<evidence type="ECO:0000313" key="2">
    <source>
        <dbReference type="Proteomes" id="UP000027178"/>
    </source>
</evidence>
<reference evidence="1 2" key="1">
    <citation type="submission" date="2014-05" db="EMBL/GenBank/DDBJ databases">
        <title>Draft Genome Sequence of Kitasatospora cheerisanensis KCTC 2395.</title>
        <authorList>
            <person name="Nam D.H."/>
        </authorList>
    </citation>
    <scope>NUCLEOTIDE SEQUENCE [LARGE SCALE GENOMIC DNA]</scope>
    <source>
        <strain evidence="1 2">KCTC 2395</strain>
    </source>
</reference>
<gene>
    <name evidence="1" type="ORF">KCH_49390</name>
</gene>
<dbReference type="PATRIC" id="fig|1348663.4.peg.4775"/>
<evidence type="ECO:0000313" key="1">
    <source>
        <dbReference type="EMBL" id="KDN83457.1"/>
    </source>
</evidence>
<accession>A0A066YQC4</accession>
<dbReference type="HOGENOM" id="CLU_1364709_0_0_11"/>
<dbReference type="RefSeq" id="WP_035865938.1">
    <property type="nucleotide sequence ID" value="NZ_KK853997.1"/>
</dbReference>
<sequence>MLTPAATTRLRRQLGELPEILAHAYLALLPSGAARSGHVSGATRTPPLPCNLTTLDALTDRDEPSIDILESWACTVLDDRARANDWTAWVQLPAIRGEMAASTSIKVLSFHLPFAARRTYATDLATEIAALHHHLNAVARYPIRSARPVRTACPACHLRALCERTDGWRECLNCRTEYDPATYTDHVRQALAELRPAA</sequence>
<dbReference type="Proteomes" id="UP000027178">
    <property type="component" value="Unassembled WGS sequence"/>
</dbReference>
<dbReference type="AlphaFoldDB" id="A0A066YQC4"/>
<proteinExistence type="predicted"/>
<keyword evidence="2" id="KW-1185">Reference proteome</keyword>
<organism evidence="1 2">
    <name type="scientific">Kitasatospora cheerisanensis KCTC 2395</name>
    <dbReference type="NCBI Taxonomy" id="1348663"/>
    <lineage>
        <taxon>Bacteria</taxon>
        <taxon>Bacillati</taxon>
        <taxon>Actinomycetota</taxon>
        <taxon>Actinomycetes</taxon>
        <taxon>Kitasatosporales</taxon>
        <taxon>Streptomycetaceae</taxon>
        <taxon>Kitasatospora</taxon>
    </lineage>
</organism>